<dbReference type="KEGG" id="ccar:122146395"/>
<gene>
    <name evidence="1" type="primary">LOC122146395</name>
</gene>
<reference evidence="1" key="1">
    <citation type="submission" date="2025-08" db="UniProtKB">
        <authorList>
            <consortium name="RefSeq"/>
        </authorList>
    </citation>
    <scope>IDENTIFICATION</scope>
    <source>
        <tissue evidence="1">Muscle</tissue>
    </source>
</reference>
<dbReference type="RefSeq" id="XP_042620708.1">
    <property type="nucleotide sequence ID" value="XM_042764774.1"/>
</dbReference>
<proteinExistence type="predicted"/>
<evidence type="ECO:0000313" key="1">
    <source>
        <dbReference type="RefSeq" id="XP_042620708.1"/>
    </source>
</evidence>
<accession>A0A9R0B3G6</accession>
<dbReference type="Proteomes" id="UP001155660">
    <property type="component" value="Chromosome A1"/>
</dbReference>
<organism evidence="1">
    <name type="scientific">Cyprinus carpio</name>
    <name type="common">Common carp</name>
    <dbReference type="NCBI Taxonomy" id="7962"/>
    <lineage>
        <taxon>Eukaryota</taxon>
        <taxon>Metazoa</taxon>
        <taxon>Chordata</taxon>
        <taxon>Craniata</taxon>
        <taxon>Vertebrata</taxon>
        <taxon>Euteleostomi</taxon>
        <taxon>Actinopterygii</taxon>
        <taxon>Neopterygii</taxon>
        <taxon>Teleostei</taxon>
        <taxon>Ostariophysi</taxon>
        <taxon>Cypriniformes</taxon>
        <taxon>Cyprinidae</taxon>
        <taxon>Cyprininae</taxon>
        <taxon>Cyprinus</taxon>
    </lineage>
</organism>
<dbReference type="GeneID" id="122146395"/>
<dbReference type="AlphaFoldDB" id="A0A9R0B3G6"/>
<name>A0A9R0B3G6_CYPCA</name>
<protein>
    <submittedName>
        <fullName evidence="1">Keratin-associated protein 19-2-like</fullName>
    </submittedName>
</protein>
<sequence length="156" mass="16107">MGSKNSKGVCKNCKRSYNYKQQKRNRQNRTLANVYKMSTEMGGFQPGDITFTYDGCDGSGTVDPTGGICYVDYGYGLGGCVDVTGLGGYNYLGGMDYTGGLNGVGGCTDFSGLGGFDFSGGCGDFGGFGDMGGFDFSGGCGDFGGFGDMGGFDFGF</sequence>